<dbReference type="Proteomes" id="UP000647172">
    <property type="component" value="Unassembled WGS sequence"/>
</dbReference>
<evidence type="ECO:0000256" key="1">
    <source>
        <dbReference type="SAM" id="MobiDB-lite"/>
    </source>
</evidence>
<gene>
    <name evidence="2" type="ORF">Ani05nite_73190</name>
</gene>
<name>A0A919JQU8_9ACTN</name>
<feature type="compositionally biased region" description="Basic residues" evidence="1">
    <location>
        <begin position="59"/>
        <end position="69"/>
    </location>
</feature>
<evidence type="ECO:0000313" key="3">
    <source>
        <dbReference type="Proteomes" id="UP000647172"/>
    </source>
</evidence>
<comment type="caution">
    <text evidence="2">The sequence shown here is derived from an EMBL/GenBank/DDBJ whole genome shotgun (WGS) entry which is preliminary data.</text>
</comment>
<protein>
    <submittedName>
        <fullName evidence="2">Uncharacterized protein</fullName>
    </submittedName>
</protein>
<feature type="compositionally biased region" description="Basic and acidic residues" evidence="1">
    <location>
        <begin position="1"/>
        <end position="18"/>
    </location>
</feature>
<proteinExistence type="predicted"/>
<dbReference type="EMBL" id="BOMQ01000089">
    <property type="protein sequence ID" value="GIE53785.1"/>
    <property type="molecule type" value="Genomic_DNA"/>
</dbReference>
<accession>A0A919JQU8</accession>
<dbReference type="AlphaFoldDB" id="A0A919JQU8"/>
<sequence length="128" mass="13214">MNTESTHDDAELPGRDHGAFGPGAGSRCWPLPSDSEEAQLALPDGDPGADEAALAGSVHARRRPHRADRGRLVRAVRPLVPLEPADLAAVGFDEQRAASLACAEPGAPGPRTAYECIAAICAAERAAA</sequence>
<reference evidence="2" key="1">
    <citation type="submission" date="2021-01" db="EMBL/GenBank/DDBJ databases">
        <title>Whole genome shotgun sequence of Actinoplanes nipponensis NBRC 14063.</title>
        <authorList>
            <person name="Komaki H."/>
            <person name="Tamura T."/>
        </authorList>
    </citation>
    <scope>NUCLEOTIDE SEQUENCE</scope>
    <source>
        <strain evidence="2">NBRC 14063</strain>
    </source>
</reference>
<dbReference type="RefSeq" id="WP_203776077.1">
    <property type="nucleotide sequence ID" value="NZ_BAAAYJ010000066.1"/>
</dbReference>
<evidence type="ECO:0000313" key="2">
    <source>
        <dbReference type="EMBL" id="GIE53785.1"/>
    </source>
</evidence>
<organism evidence="2 3">
    <name type="scientific">Actinoplanes nipponensis</name>
    <dbReference type="NCBI Taxonomy" id="135950"/>
    <lineage>
        <taxon>Bacteria</taxon>
        <taxon>Bacillati</taxon>
        <taxon>Actinomycetota</taxon>
        <taxon>Actinomycetes</taxon>
        <taxon>Micromonosporales</taxon>
        <taxon>Micromonosporaceae</taxon>
        <taxon>Actinoplanes</taxon>
    </lineage>
</organism>
<keyword evidence="3" id="KW-1185">Reference proteome</keyword>
<feature type="region of interest" description="Disordered" evidence="1">
    <location>
        <begin position="1"/>
        <end position="69"/>
    </location>
</feature>